<evidence type="ECO:0000256" key="6">
    <source>
        <dbReference type="ARBA" id="ARBA00022729"/>
    </source>
</evidence>
<dbReference type="PRINTS" id="PR00014">
    <property type="entry name" value="FNTYPEIII"/>
</dbReference>
<reference evidence="20" key="1">
    <citation type="submission" date="2025-08" db="UniProtKB">
        <authorList>
            <consortium name="Ensembl"/>
        </authorList>
    </citation>
    <scope>IDENTIFICATION</scope>
</reference>
<protein>
    <recommendedName>
        <fullName evidence="13">Protogenin</fullName>
    </recommendedName>
    <alternativeName>
        <fullName evidence="14">Protein Shen-Dan</fullName>
    </alternativeName>
</protein>
<dbReference type="Gene3D" id="2.60.40.10">
    <property type="entry name" value="Immunoglobulins"/>
    <property type="match status" value="8"/>
</dbReference>
<keyword evidence="4" id="KW-0217">Developmental protein</keyword>
<evidence type="ECO:0000256" key="5">
    <source>
        <dbReference type="ARBA" id="ARBA00022692"/>
    </source>
</evidence>
<evidence type="ECO:0000256" key="8">
    <source>
        <dbReference type="ARBA" id="ARBA00022989"/>
    </source>
</evidence>
<keyword evidence="11" id="KW-0325">Glycoprotein</keyword>
<evidence type="ECO:0000259" key="18">
    <source>
        <dbReference type="PROSITE" id="PS50835"/>
    </source>
</evidence>
<dbReference type="SMART" id="SM00409">
    <property type="entry name" value="IG"/>
    <property type="match status" value="4"/>
</dbReference>
<keyword evidence="6 17" id="KW-0732">Signal</keyword>
<evidence type="ECO:0000313" key="20">
    <source>
        <dbReference type="Ensembl" id="ENSSSCP00050030696.1"/>
    </source>
</evidence>
<dbReference type="FunFam" id="2.60.40.10:FF:000455">
    <property type="entry name" value="Protogenin A"/>
    <property type="match status" value="1"/>
</dbReference>
<keyword evidence="7" id="KW-0677">Repeat</keyword>
<dbReference type="FunFam" id="2.60.40.10:FF:000577">
    <property type="entry name" value="immunoglobulin superfamily DCC subclass member 3"/>
    <property type="match status" value="1"/>
</dbReference>
<evidence type="ECO:0000313" key="21">
    <source>
        <dbReference type="Proteomes" id="UP000694571"/>
    </source>
</evidence>
<dbReference type="Pfam" id="PF07679">
    <property type="entry name" value="I-set"/>
    <property type="match status" value="3"/>
</dbReference>
<keyword evidence="9 16" id="KW-0472">Membrane</keyword>
<dbReference type="InterPro" id="IPR007110">
    <property type="entry name" value="Ig-like_dom"/>
</dbReference>
<dbReference type="FunFam" id="2.60.40.10:FF:000828">
    <property type="entry name" value="Protogenin"/>
    <property type="match status" value="1"/>
</dbReference>
<dbReference type="SMART" id="SM00060">
    <property type="entry name" value="FN3"/>
    <property type="match status" value="4"/>
</dbReference>
<feature type="domain" description="Fibronectin type-III" evidence="19">
    <location>
        <begin position="622"/>
        <end position="715"/>
    </location>
</feature>
<dbReference type="AlphaFoldDB" id="A0A8D1MVV5"/>
<keyword evidence="8 16" id="KW-1133">Transmembrane helix</keyword>
<feature type="chain" id="PRO_5034496885" description="Protogenin" evidence="17">
    <location>
        <begin position="36"/>
        <end position="1098"/>
    </location>
</feature>
<keyword evidence="5 16" id="KW-0812">Transmembrane</keyword>
<dbReference type="FunFam" id="2.60.40.10:FF:000930">
    <property type="entry name" value="immunoglobulin superfamily DCC subclass member 3"/>
    <property type="match status" value="1"/>
</dbReference>
<dbReference type="PANTHER" id="PTHR44170:SF47">
    <property type="entry name" value="PROTOGENIN"/>
    <property type="match status" value="1"/>
</dbReference>
<dbReference type="SUPFAM" id="SSF48726">
    <property type="entry name" value="Immunoglobulin"/>
    <property type="match status" value="4"/>
</dbReference>
<dbReference type="PANTHER" id="PTHR44170">
    <property type="entry name" value="PROTEIN SIDEKICK"/>
    <property type="match status" value="1"/>
</dbReference>
<keyword evidence="10" id="KW-1015">Disulfide bond</keyword>
<dbReference type="SUPFAM" id="SSF49265">
    <property type="entry name" value="Fibronectin type III"/>
    <property type="match status" value="2"/>
</dbReference>
<dbReference type="FunFam" id="2.60.40.10:FF:000600">
    <property type="entry name" value="Contactin 2"/>
    <property type="match status" value="1"/>
</dbReference>
<evidence type="ECO:0000256" key="3">
    <source>
        <dbReference type="ARBA" id="ARBA00009588"/>
    </source>
</evidence>
<dbReference type="InterPro" id="IPR036116">
    <property type="entry name" value="FN3_sf"/>
</dbReference>
<dbReference type="SMART" id="SM00408">
    <property type="entry name" value="IGc2"/>
    <property type="match status" value="4"/>
</dbReference>
<evidence type="ECO:0000256" key="16">
    <source>
        <dbReference type="SAM" id="Phobius"/>
    </source>
</evidence>
<dbReference type="InterPro" id="IPR013098">
    <property type="entry name" value="Ig_I-set"/>
</dbReference>
<feature type="compositionally biased region" description="Polar residues" evidence="15">
    <location>
        <begin position="881"/>
        <end position="896"/>
    </location>
</feature>
<feature type="domain" description="Ig-like" evidence="18">
    <location>
        <begin position="135"/>
        <end position="222"/>
    </location>
</feature>
<dbReference type="PROSITE" id="PS50853">
    <property type="entry name" value="FN3"/>
    <property type="match status" value="4"/>
</dbReference>
<comment type="subcellular location">
    <subcellularLocation>
        <location evidence="2">Membrane</location>
        <topology evidence="2">Single-pass membrane protein</topology>
    </subcellularLocation>
</comment>
<dbReference type="Pfam" id="PF00041">
    <property type="entry name" value="fn3"/>
    <property type="match status" value="4"/>
</dbReference>
<name>A0A8D1MVV5_PIG</name>
<feature type="compositionally biased region" description="Low complexity" evidence="15">
    <location>
        <begin position="1037"/>
        <end position="1058"/>
    </location>
</feature>
<evidence type="ECO:0000256" key="1">
    <source>
        <dbReference type="ARBA" id="ARBA00002140"/>
    </source>
</evidence>
<feature type="domain" description="Ig-like" evidence="18">
    <location>
        <begin position="31"/>
        <end position="130"/>
    </location>
</feature>
<feature type="domain" description="Ig-like" evidence="18">
    <location>
        <begin position="327"/>
        <end position="411"/>
    </location>
</feature>
<dbReference type="InterPro" id="IPR036179">
    <property type="entry name" value="Ig-like_dom_sf"/>
</dbReference>
<dbReference type="FunFam" id="2.60.40.10:FF:000299">
    <property type="entry name" value="protogenin isoform X2"/>
    <property type="match status" value="1"/>
</dbReference>
<evidence type="ECO:0000256" key="7">
    <source>
        <dbReference type="ARBA" id="ARBA00022737"/>
    </source>
</evidence>
<evidence type="ECO:0000256" key="17">
    <source>
        <dbReference type="SAM" id="SignalP"/>
    </source>
</evidence>
<dbReference type="Pfam" id="PF13927">
    <property type="entry name" value="Ig_3"/>
    <property type="match status" value="1"/>
</dbReference>
<dbReference type="GO" id="GO:0050768">
    <property type="term" value="P:negative regulation of neurogenesis"/>
    <property type="evidence" value="ECO:0007669"/>
    <property type="project" value="UniProtKB-ARBA"/>
</dbReference>
<feature type="region of interest" description="Disordered" evidence="15">
    <location>
        <begin position="879"/>
        <end position="902"/>
    </location>
</feature>
<dbReference type="PROSITE" id="PS50835">
    <property type="entry name" value="IG_LIKE"/>
    <property type="match status" value="4"/>
</dbReference>
<dbReference type="InterPro" id="IPR003961">
    <property type="entry name" value="FN3_dom"/>
</dbReference>
<feature type="transmembrane region" description="Helical" evidence="16">
    <location>
        <begin position="849"/>
        <end position="869"/>
    </location>
</feature>
<evidence type="ECO:0000256" key="13">
    <source>
        <dbReference type="ARBA" id="ARBA00070868"/>
    </source>
</evidence>
<sequence length="1098" mass="120723">MAPSLRPLARPRPPGMLLGALLLLLLLGSVPGVWCFSELFFIKEPQDITVSRKEAVVLDCQAHGEVPVKVTWLKNGAKVSENKRIQVLSNGSLYISEVEGKRGEQSDEGFYQCLAMNKYGAILSQKAHLTLSTISAFEVQPISVEVQEGGVARFACKISSNPPPVITWELNRTALPITMDRVTALPTGVLQIYDVHQRDVGNYRCVAATVAHRRKSMEASLTVIPGKESKSFHIPTIIAGPQNITTSLHQTVVLECVATGNPKPIISWSRLDHKSIDVFNTRVLGNGNLMISDIRLQHAGVYVCRATTPGTRNFTVAMATLTVLAPPSFVEWPESLTRPRAGTARFVCQAEGIPSPKMSWLKNGRKIHSNGRIKMYNSKLVINQIIPEDDAIYQCMAENSQGSVLSRARLTVVMSEDRPSAPYNVHAETMSSSAILLAWDRPLYNSDKVIAYSVHYMKAEGLNNEEYQVVIGNDTTHYIIDDLEPASNYTFYIVAYMPMGASQMSDHVTQNTLEDAPRSPELHLEPLNCTTISVKWQQDAEDTATIQGYKLYYKEEGQQENGPIFLDTTDLLYTLSGLDPRRKYHVRLLAYNNIEDGYQADQTVSTPGCVSVHDRMVPPPPPPHHLYAKANTSSSIFLHWRRPAFTTAQIINYTIRCNPVGLQNASLVLYLQTSETHMLVQGLEPNTKYEFAVRLHVDQLSSPWSPVVYHSTLPEAPAGPPVGVKVTLIEDDTALVSWKPPDGPETVVTRYTILYASRKAWIAGEWQVLHREGAITMALLENLVAGNIYIVKISASNEVGEGPFSNSVELAVLPKESPESNQRPKRLDSADAKVYSGYYHLDQKSMTGIAVGVGIALTCILICVLILIYRSKARKSSASKTAQNGSQQLPRTSASLASGHEVGKNLERAVENEESLMPMIMPNSFIDAKGGTDLIINSYGPIIKNNPKKKWLFFQDPKKIKAEQPQRRFTQVVCFYQPGTTVLISDEDSPSSPGQTASFPRPFGVAADTEHSANSEGSHETGDSGRFSHESNDEIHLSSVISTTPLTPSSLTGSDSGGAPSMRKCEEPAVLAEAEDPSSSVLQLPSAPVCFDKKDFPI</sequence>
<feature type="signal peptide" evidence="17">
    <location>
        <begin position="1"/>
        <end position="35"/>
    </location>
</feature>
<dbReference type="InterPro" id="IPR013783">
    <property type="entry name" value="Ig-like_fold"/>
</dbReference>
<feature type="domain" description="Fibronectin type-III" evidence="19">
    <location>
        <begin position="421"/>
        <end position="515"/>
    </location>
</feature>
<evidence type="ECO:0000259" key="19">
    <source>
        <dbReference type="PROSITE" id="PS50853"/>
    </source>
</evidence>
<evidence type="ECO:0000256" key="14">
    <source>
        <dbReference type="ARBA" id="ARBA00075137"/>
    </source>
</evidence>
<proteinExistence type="inferred from homology"/>
<keyword evidence="12" id="KW-0393">Immunoglobulin domain</keyword>
<evidence type="ECO:0000256" key="9">
    <source>
        <dbReference type="ARBA" id="ARBA00023136"/>
    </source>
</evidence>
<evidence type="ECO:0000256" key="4">
    <source>
        <dbReference type="ARBA" id="ARBA00022473"/>
    </source>
</evidence>
<evidence type="ECO:0000256" key="2">
    <source>
        <dbReference type="ARBA" id="ARBA00004167"/>
    </source>
</evidence>
<evidence type="ECO:0000256" key="11">
    <source>
        <dbReference type="ARBA" id="ARBA00023180"/>
    </source>
</evidence>
<dbReference type="FunFam" id="2.60.40.10:FF:000456">
    <property type="entry name" value="protogenin isoform X2"/>
    <property type="match status" value="1"/>
</dbReference>
<accession>A0A8D1MVV5</accession>
<evidence type="ECO:0000256" key="15">
    <source>
        <dbReference type="SAM" id="MobiDB-lite"/>
    </source>
</evidence>
<dbReference type="GO" id="GO:0016020">
    <property type="term" value="C:membrane"/>
    <property type="evidence" value="ECO:0007669"/>
    <property type="project" value="UniProtKB-SubCell"/>
</dbReference>
<dbReference type="CDD" id="cd00063">
    <property type="entry name" value="FN3"/>
    <property type="match status" value="4"/>
</dbReference>
<evidence type="ECO:0000256" key="10">
    <source>
        <dbReference type="ARBA" id="ARBA00023157"/>
    </source>
</evidence>
<feature type="domain" description="Fibronectin type-III" evidence="19">
    <location>
        <begin position="720"/>
        <end position="815"/>
    </location>
</feature>
<dbReference type="FunFam" id="2.60.40.10:FF:000987">
    <property type="entry name" value="Protogenin"/>
    <property type="match status" value="1"/>
</dbReference>
<comment type="similarity">
    <text evidence="3">Belongs to the immunoglobulin superfamily. DCC family.</text>
</comment>
<dbReference type="InterPro" id="IPR003599">
    <property type="entry name" value="Ig_sub"/>
</dbReference>
<feature type="domain" description="Fibronectin type-III" evidence="19">
    <location>
        <begin position="516"/>
        <end position="615"/>
    </location>
</feature>
<feature type="domain" description="Ig-like" evidence="18">
    <location>
        <begin position="235"/>
        <end position="322"/>
    </location>
</feature>
<dbReference type="Ensembl" id="ENSSSCT00050071399.1">
    <property type="protein sequence ID" value="ENSSSCP00050030696.1"/>
    <property type="gene ID" value="ENSSSCG00050052417.1"/>
</dbReference>
<feature type="region of interest" description="Disordered" evidence="15">
    <location>
        <begin position="984"/>
        <end position="1081"/>
    </location>
</feature>
<feature type="compositionally biased region" description="Basic and acidic residues" evidence="15">
    <location>
        <begin position="1008"/>
        <end position="1036"/>
    </location>
</feature>
<dbReference type="InterPro" id="IPR003598">
    <property type="entry name" value="Ig_sub2"/>
</dbReference>
<comment type="function">
    <text evidence="1">May play a role in anteroposterior axis elongation.</text>
</comment>
<dbReference type="Proteomes" id="UP000694571">
    <property type="component" value="Unplaced"/>
</dbReference>
<evidence type="ECO:0000256" key="12">
    <source>
        <dbReference type="ARBA" id="ARBA00023319"/>
    </source>
</evidence>
<organism evidence="20 21">
    <name type="scientific">Sus scrofa</name>
    <name type="common">Pig</name>
    <dbReference type="NCBI Taxonomy" id="9823"/>
    <lineage>
        <taxon>Eukaryota</taxon>
        <taxon>Metazoa</taxon>
        <taxon>Chordata</taxon>
        <taxon>Craniata</taxon>
        <taxon>Vertebrata</taxon>
        <taxon>Euteleostomi</taxon>
        <taxon>Mammalia</taxon>
        <taxon>Eutheria</taxon>
        <taxon>Laurasiatheria</taxon>
        <taxon>Artiodactyla</taxon>
        <taxon>Suina</taxon>
        <taxon>Suidae</taxon>
        <taxon>Sus</taxon>
    </lineage>
</organism>